<sequence>MKNTFKSIIKTITLCLIMVTAYSCADDELSNEDLNFENEDIIEDEPDKIEDDTQEDGGEEITEFSTTNLTQLISLYEDEVIAFADTPLLAYELMTSGFVISSDYDKNINHQIYIQDQAENATSGLVIDVAVDDIYRTLSIGQEIQVKLDGLGMQKIDNTYHIGLYNETDQSISPISKESFETFIIATDNVQDIIPKLLTIKQIQEETIPTILVAIEKVQLNEVQLGATFADEGNSNTEDSKVNKTLMNCEDSLTIELQNNTNSKFNFRPFPKGQGTITAILSSNALIIRDVYDIVFEETRCTIQEDVLNDGELLSEDFQNISKINDIIAMTGWENINISNPELLLFWKAKISDSNIYAEIEQGGSSSTYDAWLITETIEIGDIRTLKVALDINVNKHNSNSLKIFIINEVTGETIDFDEENNEIEGLVPLNETEGFTTTETIITIPEELEHFRIGFRYQKGSTAATTEYQIDNIEITETE</sequence>
<evidence type="ECO:0000313" key="4">
    <source>
        <dbReference type="Proteomes" id="UP000441333"/>
    </source>
</evidence>
<dbReference type="PROSITE" id="PS51257">
    <property type="entry name" value="PROKAR_LIPOPROTEIN"/>
    <property type="match status" value="1"/>
</dbReference>
<protein>
    <recommendedName>
        <fullName evidence="2">DUF5689 domain-containing protein</fullName>
    </recommendedName>
</protein>
<organism evidence="3 4">
    <name type="scientific">Pseudotamlana haliotis</name>
    <dbReference type="NCBI Taxonomy" id="2614804"/>
    <lineage>
        <taxon>Bacteria</taxon>
        <taxon>Pseudomonadati</taxon>
        <taxon>Bacteroidota</taxon>
        <taxon>Flavobacteriia</taxon>
        <taxon>Flavobacteriales</taxon>
        <taxon>Flavobacteriaceae</taxon>
        <taxon>Pseudotamlana</taxon>
    </lineage>
</organism>
<dbReference type="EMBL" id="WAAT01000050">
    <property type="protein sequence ID" value="KAB1067293.1"/>
    <property type="molecule type" value="Genomic_DNA"/>
</dbReference>
<dbReference type="Pfam" id="PF18942">
    <property type="entry name" value="DUF5689"/>
    <property type="match status" value="1"/>
</dbReference>
<dbReference type="Gene3D" id="2.60.120.200">
    <property type="match status" value="1"/>
</dbReference>
<feature type="chain" id="PRO_5026785658" description="DUF5689 domain-containing protein" evidence="1">
    <location>
        <begin position="26"/>
        <end position="480"/>
    </location>
</feature>
<gene>
    <name evidence="3" type="ORF">F6U93_12840</name>
</gene>
<evidence type="ECO:0000313" key="3">
    <source>
        <dbReference type="EMBL" id="KAB1067293.1"/>
    </source>
</evidence>
<name>A0A6N6MAP7_9FLAO</name>
<keyword evidence="4" id="KW-1185">Reference proteome</keyword>
<evidence type="ECO:0000256" key="1">
    <source>
        <dbReference type="SAM" id="SignalP"/>
    </source>
</evidence>
<feature type="signal peptide" evidence="1">
    <location>
        <begin position="1"/>
        <end position="25"/>
    </location>
</feature>
<dbReference type="InterPro" id="IPR043744">
    <property type="entry name" value="DUF5689"/>
</dbReference>
<comment type="caution">
    <text evidence="3">The sequence shown here is derived from an EMBL/GenBank/DDBJ whole genome shotgun (WGS) entry which is preliminary data.</text>
</comment>
<dbReference type="Proteomes" id="UP000441333">
    <property type="component" value="Unassembled WGS sequence"/>
</dbReference>
<dbReference type="NCBIfam" id="NF038128">
    <property type="entry name" value="choice_anch_J"/>
    <property type="match status" value="1"/>
</dbReference>
<dbReference type="AlphaFoldDB" id="A0A6N6MAP7"/>
<keyword evidence="1" id="KW-0732">Signal</keyword>
<dbReference type="RefSeq" id="WP_150940443.1">
    <property type="nucleotide sequence ID" value="NZ_WAAT01000050.1"/>
</dbReference>
<feature type="domain" description="DUF5689" evidence="2">
    <location>
        <begin position="67"/>
        <end position="294"/>
    </location>
</feature>
<evidence type="ECO:0000259" key="2">
    <source>
        <dbReference type="Pfam" id="PF18942"/>
    </source>
</evidence>
<accession>A0A6N6MAP7</accession>
<reference evidence="3 4" key="1">
    <citation type="submission" date="2019-09" db="EMBL/GenBank/DDBJ databases">
        <authorList>
            <person name="Cao W.R."/>
        </authorList>
    </citation>
    <scope>NUCLEOTIDE SEQUENCE [LARGE SCALE GENOMIC DNA]</scope>
    <source>
        <strain evidence="3 4">B1N29</strain>
    </source>
</reference>
<proteinExistence type="predicted"/>